<feature type="region of interest" description="Disordered" evidence="1">
    <location>
        <begin position="24"/>
        <end position="72"/>
    </location>
</feature>
<evidence type="ECO:0000256" key="2">
    <source>
        <dbReference type="SAM" id="SignalP"/>
    </source>
</evidence>
<evidence type="ECO:0000256" key="1">
    <source>
        <dbReference type="SAM" id="MobiDB-lite"/>
    </source>
</evidence>
<dbReference type="Proteomes" id="UP000269692">
    <property type="component" value="Unassembled WGS sequence"/>
</dbReference>
<gene>
    <name evidence="3" type="ORF">D9R14_19955</name>
</gene>
<organism evidence="3 4">
    <name type="scientific">Xanthobacter tagetidis</name>
    <dbReference type="NCBI Taxonomy" id="60216"/>
    <lineage>
        <taxon>Bacteria</taxon>
        <taxon>Pseudomonadati</taxon>
        <taxon>Pseudomonadota</taxon>
        <taxon>Alphaproteobacteria</taxon>
        <taxon>Hyphomicrobiales</taxon>
        <taxon>Xanthobacteraceae</taxon>
        <taxon>Xanthobacter</taxon>
    </lineage>
</organism>
<dbReference type="AlphaFoldDB" id="A0A3L7A194"/>
<feature type="chain" id="PRO_5017932632" evidence="2">
    <location>
        <begin position="21"/>
        <end position="85"/>
    </location>
</feature>
<feature type="signal peptide" evidence="2">
    <location>
        <begin position="1"/>
        <end position="20"/>
    </location>
</feature>
<proteinExistence type="predicted"/>
<comment type="caution">
    <text evidence="3">The sequence shown here is derived from an EMBL/GenBank/DDBJ whole genome shotgun (WGS) entry which is preliminary data.</text>
</comment>
<dbReference type="OrthoDB" id="8454771at2"/>
<sequence>MRYTVIAAISAALLSTTAFAPSAFAQDTSSKQQQTHRAYAPVVTPTTQAPAFPGEQIDRQRNPASSISEADRLFLLQGDRGLGNG</sequence>
<protein>
    <submittedName>
        <fullName evidence="3">Uncharacterized protein</fullName>
    </submittedName>
</protein>
<keyword evidence="4" id="KW-1185">Reference proteome</keyword>
<evidence type="ECO:0000313" key="4">
    <source>
        <dbReference type="Proteomes" id="UP000269692"/>
    </source>
</evidence>
<accession>A0A3L7A194</accession>
<dbReference type="RefSeq" id="WP_121625112.1">
    <property type="nucleotide sequence ID" value="NZ_JACIIW010000003.1"/>
</dbReference>
<name>A0A3L7A194_9HYPH</name>
<reference evidence="3 4" key="1">
    <citation type="submission" date="2018-10" db="EMBL/GenBank/DDBJ databases">
        <title>Xanthobacter tagetidis genome sequencing and assembly.</title>
        <authorList>
            <person name="Maclea K.S."/>
            <person name="Goen A.E."/>
            <person name="Fatima S.A."/>
        </authorList>
    </citation>
    <scope>NUCLEOTIDE SEQUENCE [LARGE SCALE GENOMIC DNA]</scope>
    <source>
        <strain evidence="3 4">ATCC 700314</strain>
    </source>
</reference>
<evidence type="ECO:0000313" key="3">
    <source>
        <dbReference type="EMBL" id="RLP74053.1"/>
    </source>
</evidence>
<keyword evidence="2" id="KW-0732">Signal</keyword>
<dbReference type="EMBL" id="RCTF01000021">
    <property type="protein sequence ID" value="RLP74053.1"/>
    <property type="molecule type" value="Genomic_DNA"/>
</dbReference>
<feature type="compositionally biased region" description="Polar residues" evidence="1">
    <location>
        <begin position="25"/>
        <end position="36"/>
    </location>
</feature>